<comment type="cofactor">
    <cofactor evidence="1">
        <name>[4Fe-4S] cluster</name>
        <dbReference type="ChEBI" id="CHEBI:49883"/>
    </cofactor>
</comment>
<dbReference type="Pfam" id="PF02310">
    <property type="entry name" value="B12-binding"/>
    <property type="match status" value="1"/>
</dbReference>
<sequence length="384" mass="42318">MTFKKRALEASPTGIWFRWNKKNGYSIAALLPLVEGAGLADRPREGIMLYSFASPQAEEVYREVDSSRGSVEAVFVAGGPHPSARPEEALRRFDFVVIGEGEETLPELISVIKGGDDPAGVKGIGYRQDGIARLTLPREDVDLDLYPPFQPPIFSPIEITRGCPWGCAYCQTPRLFGRRIRHRSISKILEYARFYSDLRFTSPNALAYGSDGLHPRIDKVEQLLSSLSELDKPIYFGTFPSEVRPDFVTEEAIDLIVRHCRNRHLSIGGQSGSDRILKMIGRGHDVEAIRRACDLSLDGGLVPNLDLIVGLPGETAEDQRMTLDLAREVVGGGGRIRAHHFIPLPGTPLEDEEPADLAAEVAKEMGELALRGKATGRWGSSDQM</sequence>
<keyword evidence="5" id="KW-0408">Iron</keyword>
<protein>
    <submittedName>
        <fullName evidence="9">TIGR04013 family B12-binding domain/radical SAM domain-containing protein</fullName>
    </submittedName>
</protein>
<organism evidence="9 10">
    <name type="scientific">Candidatus Methanocrinis natronophilus</name>
    <dbReference type="NCBI Taxonomy" id="3033396"/>
    <lineage>
        <taxon>Archaea</taxon>
        <taxon>Methanobacteriati</taxon>
        <taxon>Methanobacteriota</taxon>
        <taxon>Stenosarchaea group</taxon>
        <taxon>Methanomicrobia</taxon>
        <taxon>Methanotrichales</taxon>
        <taxon>Methanotrichaceae</taxon>
        <taxon>Methanocrinis</taxon>
    </lineage>
</organism>
<dbReference type="InterPro" id="IPR006638">
    <property type="entry name" value="Elp3/MiaA/NifB-like_rSAM"/>
</dbReference>
<evidence type="ECO:0000256" key="3">
    <source>
        <dbReference type="ARBA" id="ARBA00022691"/>
    </source>
</evidence>
<dbReference type="Pfam" id="PF04055">
    <property type="entry name" value="Radical_SAM"/>
    <property type="match status" value="1"/>
</dbReference>
<dbReference type="PANTHER" id="PTHR43409:SF17">
    <property type="entry name" value="METHYLTHIOTRANSFERASE MJ0865-RELATED"/>
    <property type="match status" value="1"/>
</dbReference>
<dbReference type="SUPFAM" id="SSF102114">
    <property type="entry name" value="Radical SAM enzymes"/>
    <property type="match status" value="1"/>
</dbReference>
<dbReference type="SMART" id="SM00729">
    <property type="entry name" value="Elp3"/>
    <property type="match status" value="1"/>
</dbReference>
<evidence type="ECO:0000256" key="5">
    <source>
        <dbReference type="ARBA" id="ARBA00023004"/>
    </source>
</evidence>
<evidence type="ECO:0000256" key="6">
    <source>
        <dbReference type="ARBA" id="ARBA00023014"/>
    </source>
</evidence>
<dbReference type="InterPro" id="IPR058240">
    <property type="entry name" value="rSAM_sf"/>
</dbReference>
<dbReference type="InterPro" id="IPR020612">
    <property type="entry name" value="Methylthiotransferase_CS"/>
</dbReference>
<comment type="caution">
    <text evidence="9">The sequence shown here is derived from an EMBL/GenBank/DDBJ whole genome shotgun (WGS) entry which is preliminary data.</text>
</comment>
<dbReference type="InterPro" id="IPR051198">
    <property type="entry name" value="BchE-like"/>
</dbReference>
<accession>A0ABT5X6U5</accession>
<gene>
    <name evidence="9" type="ORF">P0O15_04365</name>
</gene>
<dbReference type="InterPro" id="IPR023404">
    <property type="entry name" value="rSAM_horseshoe"/>
</dbReference>
<keyword evidence="2" id="KW-0004">4Fe-4S</keyword>
<dbReference type="PROSITE" id="PS51332">
    <property type="entry name" value="B12_BINDING"/>
    <property type="match status" value="1"/>
</dbReference>
<dbReference type="SFLD" id="SFLDS00029">
    <property type="entry name" value="Radical_SAM"/>
    <property type="match status" value="1"/>
</dbReference>
<evidence type="ECO:0000313" key="10">
    <source>
        <dbReference type="Proteomes" id="UP001220010"/>
    </source>
</evidence>
<dbReference type="InterPro" id="IPR006158">
    <property type="entry name" value="Cobalamin-bd"/>
</dbReference>
<dbReference type="CDD" id="cd02068">
    <property type="entry name" value="radical_SAM_B12_BD"/>
    <property type="match status" value="1"/>
</dbReference>
<keyword evidence="10" id="KW-1185">Reference proteome</keyword>
<dbReference type="InterPro" id="IPR007197">
    <property type="entry name" value="rSAM"/>
</dbReference>
<keyword evidence="4" id="KW-0479">Metal-binding</keyword>
<dbReference type="NCBIfam" id="TIGR04013">
    <property type="entry name" value="B12_SAM_MJ_1487"/>
    <property type="match status" value="1"/>
</dbReference>
<keyword evidence="3" id="KW-0949">S-adenosyl-L-methionine</keyword>
<name>A0ABT5X6U5_9EURY</name>
<feature type="domain" description="B12-binding" evidence="7">
    <location>
        <begin position="46"/>
        <end position="119"/>
    </location>
</feature>
<evidence type="ECO:0000256" key="4">
    <source>
        <dbReference type="ARBA" id="ARBA00022723"/>
    </source>
</evidence>
<dbReference type="PROSITE" id="PS01278">
    <property type="entry name" value="MTTASE_RADICAL"/>
    <property type="match status" value="1"/>
</dbReference>
<evidence type="ECO:0000256" key="1">
    <source>
        <dbReference type="ARBA" id="ARBA00001966"/>
    </source>
</evidence>
<keyword evidence="6" id="KW-0411">Iron-sulfur</keyword>
<feature type="domain" description="Radical SAM core" evidence="8">
    <location>
        <begin position="149"/>
        <end position="377"/>
    </location>
</feature>
<evidence type="ECO:0000256" key="2">
    <source>
        <dbReference type="ARBA" id="ARBA00022485"/>
    </source>
</evidence>
<dbReference type="Proteomes" id="UP001220010">
    <property type="component" value="Unassembled WGS sequence"/>
</dbReference>
<dbReference type="RefSeq" id="WP_316966157.1">
    <property type="nucleotide sequence ID" value="NZ_JARFPK010000012.1"/>
</dbReference>
<evidence type="ECO:0000313" key="9">
    <source>
        <dbReference type="EMBL" id="MDF0590407.1"/>
    </source>
</evidence>
<dbReference type="EMBL" id="JARFPK010000012">
    <property type="protein sequence ID" value="MDF0590407.1"/>
    <property type="molecule type" value="Genomic_DNA"/>
</dbReference>
<evidence type="ECO:0000259" key="8">
    <source>
        <dbReference type="PROSITE" id="PS51918"/>
    </source>
</evidence>
<dbReference type="Gene3D" id="3.80.30.20">
    <property type="entry name" value="tm_1862 like domain"/>
    <property type="match status" value="1"/>
</dbReference>
<dbReference type="PANTHER" id="PTHR43409">
    <property type="entry name" value="ANAEROBIC MAGNESIUM-PROTOPORPHYRIN IX MONOMETHYL ESTER CYCLASE-RELATED"/>
    <property type="match status" value="1"/>
</dbReference>
<dbReference type="InterPro" id="IPR023980">
    <property type="entry name" value="CHP04013_B12-bd/rSAM"/>
</dbReference>
<reference evidence="9 10" key="1">
    <citation type="submission" date="2023-03" db="EMBL/GenBank/DDBJ databases">
        <title>WGS of Methanotrichaceae archaeon Mx.</title>
        <authorList>
            <person name="Sorokin D.Y."/>
            <person name="Merkel A.Y."/>
        </authorList>
    </citation>
    <scope>NUCLEOTIDE SEQUENCE [LARGE SCALE GENOMIC DNA]</scope>
    <source>
        <strain evidence="9 10">Mx</strain>
    </source>
</reference>
<evidence type="ECO:0000259" key="7">
    <source>
        <dbReference type="PROSITE" id="PS51332"/>
    </source>
</evidence>
<dbReference type="PROSITE" id="PS51918">
    <property type="entry name" value="RADICAL_SAM"/>
    <property type="match status" value="1"/>
</dbReference>
<dbReference type="Gene3D" id="3.40.50.280">
    <property type="entry name" value="Cobalamin-binding domain"/>
    <property type="match status" value="1"/>
</dbReference>
<dbReference type="CDD" id="cd01335">
    <property type="entry name" value="Radical_SAM"/>
    <property type="match status" value="1"/>
</dbReference>
<dbReference type="SFLD" id="SFLDG01082">
    <property type="entry name" value="B12-binding_domain_containing"/>
    <property type="match status" value="1"/>
</dbReference>
<proteinExistence type="predicted"/>